<dbReference type="InterPro" id="IPR013780">
    <property type="entry name" value="Glyco_hydro_b"/>
</dbReference>
<dbReference type="InterPro" id="IPR019614">
    <property type="entry name" value="SAM-dep_methyl-trfase"/>
</dbReference>
<proteinExistence type="predicted"/>
<gene>
    <name evidence="5" type="ORF">IEN85_13330</name>
</gene>
<keyword evidence="6" id="KW-1185">Reference proteome</keyword>
<dbReference type="SUPFAM" id="SSF53335">
    <property type="entry name" value="S-adenosyl-L-methionine-dependent methyltransferases"/>
    <property type="match status" value="1"/>
</dbReference>
<evidence type="ECO:0000259" key="4">
    <source>
        <dbReference type="Pfam" id="PF10672"/>
    </source>
</evidence>
<keyword evidence="3" id="KW-0949">S-adenosyl-L-methionine</keyword>
<sequence>MILANKWEDYEILECGDGMKKERWGDVVLVRPDPQVIWPRATPDWGKYDALYHRSAKGGGKWDYHKSLPESWIIKYRDRRFKIRPTNFKHTGLFPEQAVNWDWFSKKIKSAKGPVKVLNLFGYTGGATVAAAAAGAEVCHVDAAKGMVAWCRENAALSNLGEAPIRYIVDDCVKFVEREIRRGTQYQGIIMDPPSYGRGSKGEVWQFERDLYGLLQKCTQIFDCNGLFFLVNAYTTGVSPTVVGNLLRESMSAFTGQVSSGEVGLPISNSLNTLPCGLYARWEA</sequence>
<dbReference type="Proteomes" id="UP000622317">
    <property type="component" value="Unassembled WGS sequence"/>
</dbReference>
<dbReference type="EMBL" id="JACYFG010000036">
    <property type="protein sequence ID" value="MBD5780477.1"/>
    <property type="molecule type" value="Genomic_DNA"/>
</dbReference>
<dbReference type="Gene3D" id="3.40.50.150">
    <property type="entry name" value="Vaccinia Virus protein VP39"/>
    <property type="match status" value="1"/>
</dbReference>
<feature type="domain" description="S-adenosylmethionine-dependent methyltransferase" evidence="4">
    <location>
        <begin position="50"/>
        <end position="209"/>
    </location>
</feature>
<keyword evidence="2" id="KW-0808">Transferase</keyword>
<evidence type="ECO:0000256" key="3">
    <source>
        <dbReference type="ARBA" id="ARBA00022691"/>
    </source>
</evidence>
<organism evidence="5 6">
    <name type="scientific">Pelagicoccus enzymogenes</name>
    <dbReference type="NCBI Taxonomy" id="2773457"/>
    <lineage>
        <taxon>Bacteria</taxon>
        <taxon>Pseudomonadati</taxon>
        <taxon>Verrucomicrobiota</taxon>
        <taxon>Opitutia</taxon>
        <taxon>Puniceicoccales</taxon>
        <taxon>Pelagicoccaceae</taxon>
        <taxon>Pelagicoccus</taxon>
    </lineage>
</organism>
<dbReference type="AlphaFoldDB" id="A0A927IFU6"/>
<dbReference type="PANTHER" id="PTHR43042">
    <property type="entry name" value="SAM-DEPENDENT METHYLTRANSFERASE"/>
    <property type="match status" value="1"/>
</dbReference>
<dbReference type="InterPro" id="IPR029063">
    <property type="entry name" value="SAM-dependent_MTases_sf"/>
</dbReference>
<reference evidence="5" key="1">
    <citation type="submission" date="2020-09" db="EMBL/GenBank/DDBJ databases">
        <title>Pelagicoccus enzymogenes sp. nov. with an EPS production, isolated from marine sediment.</title>
        <authorList>
            <person name="Feng X."/>
        </authorList>
    </citation>
    <scope>NUCLEOTIDE SEQUENCE</scope>
    <source>
        <strain evidence="5">NFK12</strain>
    </source>
</reference>
<accession>A0A927IFU6</accession>
<name>A0A927IFU6_9BACT</name>
<evidence type="ECO:0000256" key="1">
    <source>
        <dbReference type="ARBA" id="ARBA00022603"/>
    </source>
</evidence>
<dbReference type="Pfam" id="PF10672">
    <property type="entry name" value="Methyltrans_SAM"/>
    <property type="match status" value="1"/>
</dbReference>
<evidence type="ECO:0000313" key="5">
    <source>
        <dbReference type="EMBL" id="MBD5780477.1"/>
    </source>
</evidence>
<dbReference type="Gene3D" id="2.60.40.1180">
    <property type="entry name" value="Golgi alpha-mannosidase II"/>
    <property type="match status" value="1"/>
</dbReference>
<comment type="caution">
    <text evidence="5">The sequence shown here is derived from an EMBL/GenBank/DDBJ whole genome shotgun (WGS) entry which is preliminary data.</text>
</comment>
<keyword evidence="1 5" id="KW-0489">Methyltransferase</keyword>
<evidence type="ECO:0000313" key="6">
    <source>
        <dbReference type="Proteomes" id="UP000622317"/>
    </source>
</evidence>
<dbReference type="GO" id="GO:0032259">
    <property type="term" value="P:methylation"/>
    <property type="evidence" value="ECO:0007669"/>
    <property type="project" value="UniProtKB-KW"/>
</dbReference>
<dbReference type="GO" id="GO:0008168">
    <property type="term" value="F:methyltransferase activity"/>
    <property type="evidence" value="ECO:0007669"/>
    <property type="project" value="UniProtKB-KW"/>
</dbReference>
<dbReference type="RefSeq" id="WP_191617578.1">
    <property type="nucleotide sequence ID" value="NZ_JACYFG010000036.1"/>
</dbReference>
<dbReference type="PANTHER" id="PTHR43042:SF2">
    <property type="entry name" value="SAM-DEPENDENT METHYLTRANSFERASE"/>
    <property type="match status" value="1"/>
</dbReference>
<evidence type="ECO:0000256" key="2">
    <source>
        <dbReference type="ARBA" id="ARBA00022679"/>
    </source>
</evidence>
<protein>
    <submittedName>
        <fullName evidence="5">Class I SAM-dependent methyltransferase</fullName>
    </submittedName>
</protein>